<feature type="region of interest" description="Disordered" evidence="1">
    <location>
        <begin position="1"/>
        <end position="25"/>
    </location>
</feature>
<protein>
    <submittedName>
        <fullName evidence="2">Rho guanine nucleotide exchange factor 2</fullName>
    </submittedName>
</protein>
<organism evidence="2 3">
    <name type="scientific">Striga asiatica</name>
    <name type="common">Asiatic witchweed</name>
    <name type="synonym">Buchnera asiatica</name>
    <dbReference type="NCBI Taxonomy" id="4170"/>
    <lineage>
        <taxon>Eukaryota</taxon>
        <taxon>Viridiplantae</taxon>
        <taxon>Streptophyta</taxon>
        <taxon>Embryophyta</taxon>
        <taxon>Tracheophyta</taxon>
        <taxon>Spermatophyta</taxon>
        <taxon>Magnoliopsida</taxon>
        <taxon>eudicotyledons</taxon>
        <taxon>Gunneridae</taxon>
        <taxon>Pentapetalae</taxon>
        <taxon>asterids</taxon>
        <taxon>lamiids</taxon>
        <taxon>Lamiales</taxon>
        <taxon>Orobanchaceae</taxon>
        <taxon>Buchnereae</taxon>
        <taxon>Striga</taxon>
    </lineage>
</organism>
<comment type="caution">
    <text evidence="2">The sequence shown here is derived from an EMBL/GenBank/DDBJ whole genome shotgun (WGS) entry which is preliminary data.</text>
</comment>
<reference evidence="3" key="1">
    <citation type="journal article" date="2019" name="Curr. Biol.">
        <title>Genome Sequence of Striga asiatica Provides Insight into the Evolution of Plant Parasitism.</title>
        <authorList>
            <person name="Yoshida S."/>
            <person name="Kim S."/>
            <person name="Wafula E.K."/>
            <person name="Tanskanen J."/>
            <person name="Kim Y.M."/>
            <person name="Honaas L."/>
            <person name="Yang Z."/>
            <person name="Spallek T."/>
            <person name="Conn C.E."/>
            <person name="Ichihashi Y."/>
            <person name="Cheong K."/>
            <person name="Cui S."/>
            <person name="Der J.P."/>
            <person name="Gundlach H."/>
            <person name="Jiao Y."/>
            <person name="Hori C."/>
            <person name="Ishida J.K."/>
            <person name="Kasahara H."/>
            <person name="Kiba T."/>
            <person name="Kim M.S."/>
            <person name="Koo N."/>
            <person name="Laohavisit A."/>
            <person name="Lee Y.H."/>
            <person name="Lumba S."/>
            <person name="McCourt P."/>
            <person name="Mortimer J.C."/>
            <person name="Mutuku J.M."/>
            <person name="Nomura T."/>
            <person name="Sasaki-Sekimoto Y."/>
            <person name="Seto Y."/>
            <person name="Wang Y."/>
            <person name="Wakatake T."/>
            <person name="Sakakibara H."/>
            <person name="Demura T."/>
            <person name="Yamaguchi S."/>
            <person name="Yoneyama K."/>
            <person name="Manabe R.I."/>
            <person name="Nelson D.C."/>
            <person name="Schulman A.H."/>
            <person name="Timko M.P."/>
            <person name="dePamphilis C.W."/>
            <person name="Choi D."/>
            <person name="Shirasu K."/>
        </authorList>
    </citation>
    <scope>NUCLEOTIDE SEQUENCE [LARGE SCALE GENOMIC DNA]</scope>
    <source>
        <strain evidence="3">cv. UVA1</strain>
    </source>
</reference>
<evidence type="ECO:0000256" key="1">
    <source>
        <dbReference type="SAM" id="MobiDB-lite"/>
    </source>
</evidence>
<name>A0A5A7PJ95_STRAF</name>
<dbReference type="EMBL" id="BKCP01004639">
    <property type="protein sequence ID" value="GER32839.1"/>
    <property type="molecule type" value="Genomic_DNA"/>
</dbReference>
<gene>
    <name evidence="2" type="ORF">STAS_08936</name>
</gene>
<evidence type="ECO:0000313" key="2">
    <source>
        <dbReference type="EMBL" id="GER32839.1"/>
    </source>
</evidence>
<dbReference type="AlphaFoldDB" id="A0A5A7PJ95"/>
<proteinExistence type="predicted"/>
<evidence type="ECO:0000313" key="3">
    <source>
        <dbReference type="Proteomes" id="UP000325081"/>
    </source>
</evidence>
<keyword evidence="3" id="KW-1185">Reference proteome</keyword>
<dbReference type="Proteomes" id="UP000325081">
    <property type="component" value="Unassembled WGS sequence"/>
</dbReference>
<sequence length="287" mass="31784">MDQLNLPPYKPDQPPSQNQKWSHTKDGVERSTWLEVVDMAVELCNDTSSKNDRYLERIKLVLSPVGEVGITAQLGQGAGAPKPRGRFDSINDEFGSEVLAVQIGLLIHLLDYRILPLEDLDQQLLHRRHLPPPAVRSQIVHRPMPQNLTPMAVRASVSDGEDSDVGDWCLNLNASTAYQKIVGLRLTIMASDVGRKSRVAGLFCEKPDKAGGRAQWRMRLVGEGQAYGCQAPFLLGVISNSPGLDALAAGGSPEMMGELFFSRKMKISSRKDNGEEREMSYQKYENV</sequence>
<accession>A0A5A7PJ95</accession>